<keyword evidence="6" id="KW-1185">Reference proteome</keyword>
<dbReference type="Pfam" id="PF25597">
    <property type="entry name" value="SH3_retrovirus"/>
    <property type="match status" value="1"/>
</dbReference>
<accession>A0ABQ5DLJ7</accession>
<reference evidence="5" key="1">
    <citation type="journal article" date="2022" name="Int. J. Mol. Sci.">
        <title>Draft Genome of Tanacetum Coccineum: Genomic Comparison of Closely Related Tanacetum-Family Plants.</title>
        <authorList>
            <person name="Yamashiro T."/>
            <person name="Shiraishi A."/>
            <person name="Nakayama K."/>
            <person name="Satake H."/>
        </authorList>
    </citation>
    <scope>NUCLEOTIDE SEQUENCE</scope>
</reference>
<feature type="region of interest" description="Disordered" evidence="1">
    <location>
        <begin position="402"/>
        <end position="446"/>
    </location>
</feature>
<dbReference type="PANTHER" id="PTHR37610:SF78">
    <property type="entry name" value="GAG-POLYPEPTIDE OF LTR COPIA-TYPE-RELATED"/>
    <property type="match status" value="1"/>
</dbReference>
<name>A0ABQ5DLJ7_9ASTR</name>
<evidence type="ECO:0000259" key="3">
    <source>
        <dbReference type="Pfam" id="PF14244"/>
    </source>
</evidence>
<feature type="compositionally biased region" description="Polar residues" evidence="1">
    <location>
        <begin position="413"/>
        <end position="446"/>
    </location>
</feature>
<evidence type="ECO:0000259" key="4">
    <source>
        <dbReference type="Pfam" id="PF25597"/>
    </source>
</evidence>
<dbReference type="CDD" id="cd09272">
    <property type="entry name" value="RNase_HI_RT_Ty1"/>
    <property type="match status" value="1"/>
</dbReference>
<evidence type="ECO:0000313" key="6">
    <source>
        <dbReference type="Proteomes" id="UP001151760"/>
    </source>
</evidence>
<proteinExistence type="predicted"/>
<protein>
    <submittedName>
        <fullName evidence="5">Ribonuclease H-like domain-containing protein</fullName>
    </submittedName>
</protein>
<dbReference type="PANTHER" id="PTHR37610">
    <property type="entry name" value="CCHC-TYPE DOMAIN-CONTAINING PROTEIN"/>
    <property type="match status" value="1"/>
</dbReference>
<evidence type="ECO:0000259" key="2">
    <source>
        <dbReference type="Pfam" id="PF07727"/>
    </source>
</evidence>
<dbReference type="SUPFAM" id="SSF56672">
    <property type="entry name" value="DNA/RNA polymerases"/>
    <property type="match status" value="1"/>
</dbReference>
<dbReference type="InterPro" id="IPR013103">
    <property type="entry name" value="RVT_2"/>
</dbReference>
<dbReference type="Pfam" id="PF07727">
    <property type="entry name" value="RVT_2"/>
    <property type="match status" value="1"/>
</dbReference>
<dbReference type="InterPro" id="IPR029472">
    <property type="entry name" value="Copia-like_N"/>
</dbReference>
<gene>
    <name evidence="5" type="ORF">Tco_0939653</name>
</gene>
<comment type="caution">
    <text evidence="5">The sequence shown here is derived from an EMBL/GenBank/DDBJ whole genome shotgun (WGS) entry which is preliminary data.</text>
</comment>
<dbReference type="InterPro" id="IPR043502">
    <property type="entry name" value="DNA/RNA_pol_sf"/>
</dbReference>
<dbReference type="EMBL" id="BQNB010015416">
    <property type="protein sequence ID" value="GJT39788.1"/>
    <property type="molecule type" value="Genomic_DNA"/>
</dbReference>
<dbReference type="InterPro" id="IPR057670">
    <property type="entry name" value="SH3_retrovirus"/>
</dbReference>
<organism evidence="5 6">
    <name type="scientific">Tanacetum coccineum</name>
    <dbReference type="NCBI Taxonomy" id="301880"/>
    <lineage>
        <taxon>Eukaryota</taxon>
        <taxon>Viridiplantae</taxon>
        <taxon>Streptophyta</taxon>
        <taxon>Embryophyta</taxon>
        <taxon>Tracheophyta</taxon>
        <taxon>Spermatophyta</taxon>
        <taxon>Magnoliopsida</taxon>
        <taxon>eudicotyledons</taxon>
        <taxon>Gunneridae</taxon>
        <taxon>Pentapetalae</taxon>
        <taxon>asterids</taxon>
        <taxon>campanulids</taxon>
        <taxon>Asterales</taxon>
        <taxon>Asteraceae</taxon>
        <taxon>Asteroideae</taxon>
        <taxon>Anthemideae</taxon>
        <taxon>Anthemidinae</taxon>
        <taxon>Tanacetum</taxon>
    </lineage>
</organism>
<feature type="domain" description="Retrotransposon Copia-like N-terminal" evidence="3">
    <location>
        <begin position="25"/>
        <end position="69"/>
    </location>
</feature>
<evidence type="ECO:0000256" key="1">
    <source>
        <dbReference type="SAM" id="MobiDB-lite"/>
    </source>
</evidence>
<reference evidence="5" key="2">
    <citation type="submission" date="2022-01" db="EMBL/GenBank/DDBJ databases">
        <authorList>
            <person name="Yamashiro T."/>
            <person name="Shiraishi A."/>
            <person name="Satake H."/>
            <person name="Nakayama K."/>
        </authorList>
    </citation>
    <scope>NUCLEOTIDE SEQUENCE</scope>
</reference>
<evidence type="ECO:0000313" key="5">
    <source>
        <dbReference type="EMBL" id="GJT39788.1"/>
    </source>
</evidence>
<feature type="domain" description="Reverse transcriptase Ty1/copia-type" evidence="2">
    <location>
        <begin position="563"/>
        <end position="682"/>
    </location>
</feature>
<sequence length="865" mass="96821">MVGSSGSSEDKISSLDLGNPLHLQNSDFNSATIISVKLTGTENYKVWAAAMKLAISTRNKTGFLDGTCLKSAYASSASLSNQWDRCNSIVLSWLLNSVSEDLFLGQIFSDNASDVWAELKETYDKLDGSIILSFQSEVVSYLERLPDVKEAFAIISIEESHRGIASSFGSVPKPQISSFVSRTNISNNNNNGNKRKIGHTIERCFDIIGYPPGYNRNSSRPGIMKLMSLINDMPFGSVQANMADLGANQHMTVTTKNMFGIVDISDLNLIVGHPNRTLAKIKYVGNLQLSKDVVLYDVLVVPEYCDLIQNKIVGTGSESGGLYMFDQSSSHNIGFSTVKKAYKLYSLDDKTVFYSRDVKFYENVFPFKMNSKLSYDSDSKLSKENLLNQLNFFDSFDIQNSKSPYDEERATSNDEGSAPNSPNTPRSVSDGGTTTSMGDKSISEGNSQNTQSVLFFQDPTDAGLNVPITDVSFENTDEVQPVVATRKSNRQTKLSAKFNDYVVNSSKKYELEKVVNYSNLSSGNYCFSTSLNKSAEPSTFYDAIKDRNWIDAMNAEIEALNRNNTWTITTLPKGRKAIGSKWVYKIKYKATGNIDRYKARLVAKGFGQKEEIYFDETFSPVVTMTTVRCLINIVVQKDWRLYQLDVNNAFMYGDLYEDVYMTLRPGFSSNNDKVSKYDYSLFVKGSGDTFFALLVYVDDIVIIGSDIKQIDDFKHYLKILHEFGLLAAKPVLSLLPANFALNHIESDSLVSWKSKKQATLSISSTEAEYRCMASATCEIIWICNILSEFGIKNVFPVEMFCDNISALQLAANLVFHEKSKYFEIDLHLIREKVSEGVVKTFKFHTTQQIADIFTKGLDVKQHQEL</sequence>
<feature type="domain" description="Retroviral polymerase SH3-like" evidence="4">
    <location>
        <begin position="333"/>
        <end position="370"/>
    </location>
</feature>
<dbReference type="Proteomes" id="UP001151760">
    <property type="component" value="Unassembled WGS sequence"/>
</dbReference>
<dbReference type="Pfam" id="PF14244">
    <property type="entry name" value="Retrotran_gag_3"/>
    <property type="match status" value="1"/>
</dbReference>